<dbReference type="EMBL" id="PDCJ01000001">
    <property type="protein sequence ID" value="PEG32301.1"/>
    <property type="molecule type" value="Genomic_DNA"/>
</dbReference>
<feature type="region of interest" description="Disordered" evidence="1">
    <location>
        <begin position="87"/>
        <end position="119"/>
    </location>
</feature>
<feature type="region of interest" description="Disordered" evidence="1">
    <location>
        <begin position="1"/>
        <end position="41"/>
    </location>
</feature>
<comment type="caution">
    <text evidence="3">The sequence shown here is derived from an EMBL/GenBank/DDBJ whole genome shotgun (WGS) entry which is preliminary data.</text>
</comment>
<evidence type="ECO:0000256" key="1">
    <source>
        <dbReference type="SAM" id="MobiDB-lite"/>
    </source>
</evidence>
<reference evidence="2" key="2">
    <citation type="submission" date="2022-10" db="EMBL/GenBank/DDBJ databases">
        <authorList>
            <person name="Aires J."/>
            <person name="Mesa V."/>
        </authorList>
    </citation>
    <scope>NUCLEOTIDE SEQUENCE</scope>
    <source>
        <strain evidence="2">Clostridium neonatale JD116</strain>
    </source>
</reference>
<organism evidence="3 4">
    <name type="scientific">Clostridium neonatale</name>
    <dbReference type="NCBI Taxonomy" id="137838"/>
    <lineage>
        <taxon>Bacteria</taxon>
        <taxon>Bacillati</taxon>
        <taxon>Bacillota</taxon>
        <taxon>Clostridia</taxon>
        <taxon>Eubacteriales</taxon>
        <taxon>Clostridiaceae</taxon>
        <taxon>Clostridium</taxon>
    </lineage>
</organism>
<feature type="compositionally biased region" description="Polar residues" evidence="1">
    <location>
        <begin position="103"/>
        <end position="119"/>
    </location>
</feature>
<name>A0A2A7MLR6_9CLOT</name>
<dbReference type="GeneID" id="68878790"/>
<reference evidence="3 4" key="1">
    <citation type="submission" date="2017-10" db="EMBL/GenBank/DDBJ databases">
        <title>Effective Description of Clostridium neonatale sp. nov. linked to necrotizing enterocolitis in neonates and a clarification of species assignable to the genus Clostridium (Prazmowski 1880) emend. Lawson and Rainey 2016.</title>
        <authorList>
            <person name="Bernard K."/>
            <person name="Burdz T."/>
            <person name="Wiebe D."/>
            <person name="Balcewich B."/>
            <person name="Alfa M."/>
            <person name="Bernier A.-M."/>
        </authorList>
    </citation>
    <scope>NUCLEOTIDE SEQUENCE [LARGE SCALE GENOMIC DNA]</scope>
    <source>
        <strain evidence="3 4">LCDC99A005</strain>
    </source>
</reference>
<dbReference type="Proteomes" id="UP001189143">
    <property type="component" value="Unassembled WGS sequence"/>
</dbReference>
<evidence type="ECO:0000313" key="4">
    <source>
        <dbReference type="Proteomes" id="UP000220840"/>
    </source>
</evidence>
<dbReference type="OrthoDB" id="2054315at2"/>
<dbReference type="InterPro" id="IPR024997">
    <property type="entry name" value="DUF3892"/>
</dbReference>
<accession>A0A2A7MLR6</accession>
<proteinExistence type="predicted"/>
<sequence length="119" mass="12913">MENDTNMAISGLPLTSNTDISTANSDVTYSNPTINLNNDDLKTHTDKKEITALIKKDGTVTGYELSNGKRISKENAVELAKNNALSGVSVSSRNGEEYLRSLPDQNENNNLSSLPIINE</sequence>
<gene>
    <name evidence="2" type="ORF">CNEO2_10179</name>
    <name evidence="3" type="ORF">CQ394_11585</name>
</gene>
<protein>
    <submittedName>
        <fullName evidence="3">DUF3892 domain-containing protein</fullName>
    </submittedName>
</protein>
<dbReference type="AlphaFoldDB" id="A0A2A7MLR6"/>
<feature type="compositionally biased region" description="Polar residues" evidence="1">
    <location>
        <begin position="1"/>
        <end position="38"/>
    </location>
</feature>
<dbReference type="Pfam" id="PF13031">
    <property type="entry name" value="DUF3892"/>
    <property type="match status" value="1"/>
</dbReference>
<dbReference type="EMBL" id="CAMTCP010000111">
    <property type="protein sequence ID" value="CAI3563805.1"/>
    <property type="molecule type" value="Genomic_DNA"/>
</dbReference>
<dbReference type="Proteomes" id="UP000220840">
    <property type="component" value="Unassembled WGS sequence"/>
</dbReference>
<dbReference type="STRING" id="137838.GCA_001458595_03808"/>
<evidence type="ECO:0000313" key="3">
    <source>
        <dbReference type="EMBL" id="PEG32301.1"/>
    </source>
</evidence>
<evidence type="ECO:0000313" key="2">
    <source>
        <dbReference type="EMBL" id="CAI3563805.1"/>
    </source>
</evidence>
<dbReference type="RefSeq" id="WP_058296447.1">
    <property type="nucleotide sequence ID" value="NZ_CAKJVD010000027.1"/>
</dbReference>
<keyword evidence="4" id="KW-1185">Reference proteome</keyword>